<comment type="caution">
    <text evidence="2">The sequence shown here is derived from an EMBL/GenBank/DDBJ whole genome shotgun (WGS) entry which is preliminary data.</text>
</comment>
<organism evidence="2 3">
    <name type="scientific">Coregonus suidteri</name>
    <dbReference type="NCBI Taxonomy" id="861788"/>
    <lineage>
        <taxon>Eukaryota</taxon>
        <taxon>Metazoa</taxon>
        <taxon>Chordata</taxon>
        <taxon>Craniata</taxon>
        <taxon>Vertebrata</taxon>
        <taxon>Euteleostomi</taxon>
        <taxon>Actinopterygii</taxon>
        <taxon>Neopterygii</taxon>
        <taxon>Teleostei</taxon>
        <taxon>Protacanthopterygii</taxon>
        <taxon>Salmoniformes</taxon>
        <taxon>Salmonidae</taxon>
        <taxon>Coregoninae</taxon>
        <taxon>Coregonus</taxon>
    </lineage>
</organism>
<dbReference type="EMBL" id="JAGTTL010000027">
    <property type="protein sequence ID" value="KAK6300924.1"/>
    <property type="molecule type" value="Genomic_DNA"/>
</dbReference>
<dbReference type="Proteomes" id="UP001356427">
    <property type="component" value="Unassembled WGS sequence"/>
</dbReference>
<name>A0AAN8KTR4_9TELE</name>
<gene>
    <name evidence="2" type="ORF">J4Q44_G00290220</name>
</gene>
<evidence type="ECO:0000313" key="2">
    <source>
        <dbReference type="EMBL" id="KAK6300924.1"/>
    </source>
</evidence>
<dbReference type="AlphaFoldDB" id="A0AAN8KTR4"/>
<reference evidence="2 3" key="1">
    <citation type="submission" date="2021-04" db="EMBL/GenBank/DDBJ databases">
        <authorList>
            <person name="De Guttry C."/>
            <person name="Zahm M."/>
            <person name="Klopp C."/>
            <person name="Cabau C."/>
            <person name="Louis A."/>
            <person name="Berthelot C."/>
            <person name="Parey E."/>
            <person name="Roest Crollius H."/>
            <person name="Montfort J."/>
            <person name="Robinson-Rechavi M."/>
            <person name="Bucao C."/>
            <person name="Bouchez O."/>
            <person name="Gislard M."/>
            <person name="Lluch J."/>
            <person name="Milhes M."/>
            <person name="Lampietro C."/>
            <person name="Lopez Roques C."/>
            <person name="Donnadieu C."/>
            <person name="Braasch I."/>
            <person name="Desvignes T."/>
            <person name="Postlethwait J."/>
            <person name="Bobe J."/>
            <person name="Wedekind C."/>
            <person name="Guiguen Y."/>
        </authorList>
    </citation>
    <scope>NUCLEOTIDE SEQUENCE [LARGE SCALE GENOMIC DNA]</scope>
    <source>
        <strain evidence="2">Cs_M1</strain>
        <tissue evidence="2">Blood</tissue>
    </source>
</reference>
<accession>A0AAN8KTR4</accession>
<evidence type="ECO:0000256" key="1">
    <source>
        <dbReference type="SAM" id="MobiDB-lite"/>
    </source>
</evidence>
<feature type="region of interest" description="Disordered" evidence="1">
    <location>
        <begin position="65"/>
        <end position="102"/>
    </location>
</feature>
<proteinExistence type="predicted"/>
<evidence type="ECO:0000313" key="3">
    <source>
        <dbReference type="Proteomes" id="UP001356427"/>
    </source>
</evidence>
<protein>
    <submittedName>
        <fullName evidence="2">Uncharacterized protein</fullName>
    </submittedName>
</protein>
<keyword evidence="3" id="KW-1185">Reference proteome</keyword>
<sequence length="127" mass="14232">MAQVPGLVHGQKKKQDSVLTWSELKGALSSKKQKRSIILPTLDKLSVEILKREVLTPKKRFSLAGKRTESPSIKRLSLGNSRKESVSLKSLSPGKRKKEGEETDCLISWIRLLSPSFQPRTLVRCPP</sequence>